<accession>C5NWH6</accession>
<sequence length="186" mass="21774">MSKFVSICLYFTSFFPLWISILFIDIKSLSENTNNLWTERISICIILLISFISLLVLQLTFSEKSKEGSTRVVVKNVKTEKTITSEYILSYIVPLFAFDFTKWDQVVLFLFLFLTLGFLCIRHSHFNVNILLEILNYKLFTCEVEDEDKNIMKRKIISNRALNICKGECIFLKSLNNEIKLDIKNN</sequence>
<feature type="transmembrane region" description="Helical" evidence="1">
    <location>
        <begin position="7"/>
        <end position="28"/>
    </location>
</feature>
<dbReference type="AlphaFoldDB" id="C5NWH6"/>
<keyword evidence="1" id="KW-0472">Membrane</keyword>
<dbReference type="eggNOG" id="ENOG5032TNQ">
    <property type="taxonomic scope" value="Bacteria"/>
</dbReference>
<keyword evidence="1" id="KW-1133">Transmembrane helix</keyword>
<name>C5NWH6_9BACL</name>
<dbReference type="RefSeq" id="WP_003144469.1">
    <property type="nucleotide sequence ID" value="NZ_ACDZ02000009.1"/>
</dbReference>
<protein>
    <submittedName>
        <fullName evidence="2">Uncharacterized protein</fullName>
    </submittedName>
</protein>
<evidence type="ECO:0000256" key="1">
    <source>
        <dbReference type="SAM" id="Phobius"/>
    </source>
</evidence>
<dbReference type="GeneID" id="93288660"/>
<evidence type="ECO:0000313" key="2">
    <source>
        <dbReference type="EMBL" id="EER68400.1"/>
    </source>
</evidence>
<dbReference type="OrthoDB" id="2060677at2"/>
<reference evidence="2" key="2">
    <citation type="submission" date="2009-06" db="EMBL/GenBank/DDBJ databases">
        <authorList>
            <person name="Sebastian Y."/>
            <person name="Madupu R."/>
            <person name="Durkin A.S."/>
            <person name="Torralba M."/>
            <person name="Methe B."/>
            <person name="Sutton G.G."/>
            <person name="Strausberg R.L."/>
            <person name="Nelson K.E."/>
        </authorList>
    </citation>
    <scope>NUCLEOTIDE SEQUENCE [LARGE SCALE GENOMIC DNA]</scope>
    <source>
        <strain evidence="2">ATCC 10379</strain>
    </source>
</reference>
<dbReference type="Proteomes" id="UP000006004">
    <property type="component" value="Unassembled WGS sequence"/>
</dbReference>
<keyword evidence="1" id="KW-0812">Transmembrane</keyword>
<dbReference type="EMBL" id="ACDZ02000009">
    <property type="protein sequence ID" value="EER68400.1"/>
    <property type="molecule type" value="Genomic_DNA"/>
</dbReference>
<keyword evidence="3" id="KW-1185">Reference proteome</keyword>
<reference evidence="2" key="1">
    <citation type="submission" date="2009-01" db="EMBL/GenBank/DDBJ databases">
        <authorList>
            <person name="Fulton L."/>
            <person name="Clifton S."/>
            <person name="Chinwalla A.T."/>
            <person name="Mitreva M."/>
            <person name="Sodergren E."/>
            <person name="Weinstock G."/>
            <person name="Clifton S."/>
            <person name="Dooling D.J."/>
            <person name="Fulton B."/>
            <person name="Minx P."/>
            <person name="Pepin K.H."/>
            <person name="Johnson M."/>
            <person name="Bhonagiri V."/>
            <person name="Nash W.E."/>
            <person name="Mardis E.R."/>
            <person name="Wilson R.K."/>
        </authorList>
    </citation>
    <scope>NUCLEOTIDE SEQUENCE [LARGE SCALE GENOMIC DNA]</scope>
    <source>
        <strain evidence="2">ATCC 10379</strain>
    </source>
</reference>
<comment type="caution">
    <text evidence="2">The sequence shown here is derived from an EMBL/GenBank/DDBJ whole genome shotgun (WGS) entry which is preliminary data.</text>
</comment>
<organism evidence="2 3">
    <name type="scientific">Gemella haemolysans ATCC 10379</name>
    <dbReference type="NCBI Taxonomy" id="546270"/>
    <lineage>
        <taxon>Bacteria</taxon>
        <taxon>Bacillati</taxon>
        <taxon>Bacillota</taxon>
        <taxon>Bacilli</taxon>
        <taxon>Bacillales</taxon>
        <taxon>Gemellaceae</taxon>
        <taxon>Gemella</taxon>
    </lineage>
</organism>
<feature type="transmembrane region" description="Helical" evidence="1">
    <location>
        <begin position="106"/>
        <end position="122"/>
    </location>
</feature>
<feature type="transmembrane region" description="Helical" evidence="1">
    <location>
        <begin position="40"/>
        <end position="61"/>
    </location>
</feature>
<evidence type="ECO:0000313" key="3">
    <source>
        <dbReference type="Proteomes" id="UP000006004"/>
    </source>
</evidence>
<gene>
    <name evidence="2" type="ORF">GEMHA0001_1116</name>
</gene>
<proteinExistence type="predicted"/>